<evidence type="ECO:0000256" key="3">
    <source>
        <dbReference type="ARBA" id="ARBA00022723"/>
    </source>
</evidence>
<dbReference type="SUPFAM" id="SSF57850">
    <property type="entry name" value="RING/U-box"/>
    <property type="match status" value="2"/>
</dbReference>
<dbReference type="UniPathway" id="UPA00143"/>
<accession>A0A0D3FA18</accession>
<dbReference type="PROSITE" id="PS50089">
    <property type="entry name" value="ZF_RING_2"/>
    <property type="match status" value="2"/>
</dbReference>
<dbReference type="EnsemblPlants" id="OBART02G31170.1">
    <property type="protein sequence ID" value="OBART02G31170.1"/>
    <property type="gene ID" value="OBART02G31170"/>
</dbReference>
<dbReference type="InterPro" id="IPR013083">
    <property type="entry name" value="Znf_RING/FYVE/PHD"/>
</dbReference>
<keyword evidence="5" id="KW-0862">Zinc</keyword>
<evidence type="ECO:0000313" key="12">
    <source>
        <dbReference type="Proteomes" id="UP000026960"/>
    </source>
</evidence>
<evidence type="ECO:0000259" key="10">
    <source>
        <dbReference type="PROSITE" id="PS50089"/>
    </source>
</evidence>
<dbReference type="Pfam" id="PF13639">
    <property type="entry name" value="zf-RING_2"/>
    <property type="match status" value="2"/>
</dbReference>
<proteinExistence type="predicted"/>
<evidence type="ECO:0000256" key="8">
    <source>
        <dbReference type="PROSITE-ProRule" id="PRU00175"/>
    </source>
</evidence>
<reference evidence="11" key="2">
    <citation type="submission" date="2015-03" db="UniProtKB">
        <authorList>
            <consortium name="EnsemblPlants"/>
        </authorList>
    </citation>
    <scope>IDENTIFICATION</scope>
</reference>
<sequence length="303" mass="32669">MAAGATLSVLLLVAGVVLMLVLHVVVVFWALRRGVFLRGAFRVEERRDQRAAGLTPDEIAVLPCHERKEAAHDVARGGLSAEQVGELPCHVVKEGGGECAVCLEAFQAGDRCRVLPRCEHGFHARCVDSWLRQSRVCPICRAEVEVSGYAGKPAAAVAEARDNSNVFLVAGLSLVVVVHVLVLLWALWWGYGRSRLALARARVVGQHDVARGGLSAEQVGELPCHVVKEGAGECAVCLEAFRAGDRRRVLPRCEHGFHAQCVDSWLRVSRLCPICRAEVAASRGKEGDAPVAEAASLEIVAER</sequence>
<keyword evidence="2 9" id="KW-0812">Transmembrane</keyword>
<organism evidence="11">
    <name type="scientific">Oryza barthii</name>
    <dbReference type="NCBI Taxonomy" id="65489"/>
    <lineage>
        <taxon>Eukaryota</taxon>
        <taxon>Viridiplantae</taxon>
        <taxon>Streptophyta</taxon>
        <taxon>Embryophyta</taxon>
        <taxon>Tracheophyta</taxon>
        <taxon>Spermatophyta</taxon>
        <taxon>Magnoliopsida</taxon>
        <taxon>Liliopsida</taxon>
        <taxon>Poales</taxon>
        <taxon>Poaceae</taxon>
        <taxon>BOP clade</taxon>
        <taxon>Oryzoideae</taxon>
        <taxon>Oryzeae</taxon>
        <taxon>Oryzinae</taxon>
        <taxon>Oryza</taxon>
    </lineage>
</organism>
<evidence type="ECO:0000256" key="4">
    <source>
        <dbReference type="ARBA" id="ARBA00022771"/>
    </source>
</evidence>
<keyword evidence="7 9" id="KW-0472">Membrane</keyword>
<dbReference type="PANTHER" id="PTHR46539">
    <property type="entry name" value="E3 UBIQUITIN-PROTEIN LIGASE ATL42"/>
    <property type="match status" value="1"/>
</dbReference>
<comment type="subcellular location">
    <subcellularLocation>
        <location evidence="1">Membrane</location>
    </subcellularLocation>
</comment>
<dbReference type="Gene3D" id="3.30.40.10">
    <property type="entry name" value="Zinc/RING finger domain, C3HC4 (zinc finger)"/>
    <property type="match status" value="2"/>
</dbReference>
<dbReference type="eggNOG" id="KOG0800">
    <property type="taxonomic scope" value="Eukaryota"/>
</dbReference>
<dbReference type="HOGENOM" id="CLU_919418_0_0_1"/>
<evidence type="ECO:0000313" key="11">
    <source>
        <dbReference type="EnsemblPlants" id="OBART02G31170.1"/>
    </source>
</evidence>
<dbReference type="GO" id="GO:0016567">
    <property type="term" value="P:protein ubiquitination"/>
    <property type="evidence" value="ECO:0007669"/>
    <property type="project" value="UniProtKB-UniPathway"/>
</dbReference>
<evidence type="ECO:0000256" key="9">
    <source>
        <dbReference type="SAM" id="Phobius"/>
    </source>
</evidence>
<keyword evidence="12" id="KW-1185">Reference proteome</keyword>
<dbReference type="SMART" id="SM00184">
    <property type="entry name" value="RING"/>
    <property type="match status" value="2"/>
</dbReference>
<evidence type="ECO:0000256" key="2">
    <source>
        <dbReference type="ARBA" id="ARBA00022692"/>
    </source>
</evidence>
<keyword evidence="6 9" id="KW-1133">Transmembrane helix</keyword>
<feature type="domain" description="RING-type" evidence="10">
    <location>
        <begin position="99"/>
        <end position="141"/>
    </location>
</feature>
<dbReference type="Proteomes" id="UP000026960">
    <property type="component" value="Chromosome 2"/>
</dbReference>
<feature type="domain" description="RING-type" evidence="10">
    <location>
        <begin position="234"/>
        <end position="276"/>
    </location>
</feature>
<dbReference type="GO" id="GO:0008270">
    <property type="term" value="F:zinc ion binding"/>
    <property type="evidence" value="ECO:0007669"/>
    <property type="project" value="UniProtKB-KW"/>
</dbReference>
<dbReference type="Gramene" id="OBART02G31170.1">
    <property type="protein sequence ID" value="OBART02G31170.1"/>
    <property type="gene ID" value="OBART02G31170"/>
</dbReference>
<keyword evidence="3" id="KW-0479">Metal-binding</keyword>
<dbReference type="STRING" id="65489.A0A0D3FA18"/>
<evidence type="ECO:0000256" key="7">
    <source>
        <dbReference type="ARBA" id="ARBA00023136"/>
    </source>
</evidence>
<feature type="transmembrane region" description="Helical" evidence="9">
    <location>
        <begin position="6"/>
        <end position="31"/>
    </location>
</feature>
<evidence type="ECO:0000256" key="1">
    <source>
        <dbReference type="ARBA" id="ARBA00004370"/>
    </source>
</evidence>
<evidence type="ECO:0000256" key="5">
    <source>
        <dbReference type="ARBA" id="ARBA00022833"/>
    </source>
</evidence>
<name>A0A0D3FA18_9ORYZ</name>
<reference evidence="11" key="1">
    <citation type="journal article" date="2009" name="Rice">
        <title>De Novo Next Generation Sequencing of Plant Genomes.</title>
        <authorList>
            <person name="Rounsley S."/>
            <person name="Marri P.R."/>
            <person name="Yu Y."/>
            <person name="He R."/>
            <person name="Sisneros N."/>
            <person name="Goicoechea J.L."/>
            <person name="Lee S.J."/>
            <person name="Angelova A."/>
            <person name="Kudrna D."/>
            <person name="Luo M."/>
            <person name="Affourtit J."/>
            <person name="Desany B."/>
            <person name="Knight J."/>
            <person name="Niazi F."/>
            <person name="Egholm M."/>
            <person name="Wing R.A."/>
        </authorList>
    </citation>
    <scope>NUCLEOTIDE SEQUENCE [LARGE SCALE GENOMIC DNA]</scope>
    <source>
        <strain evidence="11">cv. IRGC 105608</strain>
    </source>
</reference>
<keyword evidence="4 8" id="KW-0863">Zinc-finger</keyword>
<protein>
    <recommendedName>
        <fullName evidence="10">RING-type domain-containing protein</fullName>
    </recommendedName>
</protein>
<dbReference type="PANTHER" id="PTHR46539:SF25">
    <property type="entry name" value="(WILD MALAYSIAN BANANA) HYPOTHETICAL PROTEIN"/>
    <property type="match status" value="1"/>
</dbReference>
<feature type="transmembrane region" description="Helical" evidence="9">
    <location>
        <begin position="166"/>
        <end position="191"/>
    </location>
</feature>
<evidence type="ECO:0000256" key="6">
    <source>
        <dbReference type="ARBA" id="ARBA00022989"/>
    </source>
</evidence>
<dbReference type="PaxDb" id="65489-OBART02G31170.1"/>
<dbReference type="InterPro" id="IPR001841">
    <property type="entry name" value="Znf_RING"/>
</dbReference>
<dbReference type="AlphaFoldDB" id="A0A0D3FA18"/>
<dbReference type="GO" id="GO:0016020">
    <property type="term" value="C:membrane"/>
    <property type="evidence" value="ECO:0007669"/>
    <property type="project" value="UniProtKB-SubCell"/>
</dbReference>